<accession>A0A4Y9A9Z6</accession>
<gene>
    <name evidence="1" type="ORF">E4U82_19235</name>
</gene>
<comment type="caution">
    <text evidence="1">The sequence shown here is derived from an EMBL/GenBank/DDBJ whole genome shotgun (WGS) entry which is preliminary data.</text>
</comment>
<dbReference type="AlphaFoldDB" id="A0A4Y9A9Z6"/>
<name>A0A4Y9A9Z6_9BACI</name>
<protein>
    <submittedName>
        <fullName evidence="1">Uncharacterized protein</fullName>
    </submittedName>
</protein>
<keyword evidence="2" id="KW-1185">Reference proteome</keyword>
<dbReference type="OrthoDB" id="2972534at2"/>
<sequence>MNNFDANDIIRKLEEDLSIYKEVTNQYEQIMNKQIKILNNTIEKYLPIMKWYIENNIVFKYPDLRLKSEIGPILGYNEKEDKLIVYYYEKRATVKVKTTTTRRIIEIYSPWNLIRDGFFLDALSGLKYLEIGYSLSIHKLKELMSSYKKDINQIEKQLHTDN</sequence>
<dbReference type="RefSeq" id="WP_135111857.1">
    <property type="nucleotide sequence ID" value="NZ_SRHY01000080.1"/>
</dbReference>
<proteinExistence type="predicted"/>
<dbReference type="EMBL" id="SRHY01000080">
    <property type="protein sequence ID" value="TFJ90643.1"/>
    <property type="molecule type" value="Genomic_DNA"/>
</dbReference>
<evidence type="ECO:0000313" key="1">
    <source>
        <dbReference type="EMBL" id="TFJ90643.1"/>
    </source>
</evidence>
<dbReference type="Proteomes" id="UP000298484">
    <property type="component" value="Unassembled WGS sequence"/>
</dbReference>
<reference evidence="1 2" key="1">
    <citation type="submission" date="2019-03" db="EMBL/GenBank/DDBJ databases">
        <title>Genome sequence of Lentibacillus salicampi ATCC BAA-719.</title>
        <authorList>
            <person name="Maclea K.S."/>
            <person name="Simoes Junior M."/>
        </authorList>
    </citation>
    <scope>NUCLEOTIDE SEQUENCE [LARGE SCALE GENOMIC DNA]</scope>
    <source>
        <strain evidence="1 2">ATCC BAA-719</strain>
    </source>
</reference>
<organism evidence="1 2">
    <name type="scientific">Lentibacillus salicampi</name>
    <dbReference type="NCBI Taxonomy" id="175306"/>
    <lineage>
        <taxon>Bacteria</taxon>
        <taxon>Bacillati</taxon>
        <taxon>Bacillota</taxon>
        <taxon>Bacilli</taxon>
        <taxon>Bacillales</taxon>
        <taxon>Bacillaceae</taxon>
        <taxon>Lentibacillus</taxon>
    </lineage>
</organism>
<evidence type="ECO:0000313" key="2">
    <source>
        <dbReference type="Proteomes" id="UP000298484"/>
    </source>
</evidence>